<proteinExistence type="predicted"/>
<dbReference type="PROSITE" id="PS50850">
    <property type="entry name" value="MFS"/>
    <property type="match status" value="1"/>
</dbReference>
<feature type="domain" description="Major facilitator superfamily (MFS) profile" evidence="7">
    <location>
        <begin position="1"/>
        <end position="408"/>
    </location>
</feature>
<feature type="transmembrane region" description="Helical" evidence="6">
    <location>
        <begin position="150"/>
        <end position="171"/>
    </location>
</feature>
<keyword evidence="4 6" id="KW-1133">Transmembrane helix</keyword>
<dbReference type="InterPro" id="IPR011701">
    <property type="entry name" value="MFS"/>
</dbReference>
<organism evidence="8 9">
    <name type="scientific">Tsuneonella flava</name>
    <dbReference type="NCBI Taxonomy" id="2055955"/>
    <lineage>
        <taxon>Bacteria</taxon>
        <taxon>Pseudomonadati</taxon>
        <taxon>Pseudomonadota</taxon>
        <taxon>Alphaproteobacteria</taxon>
        <taxon>Sphingomonadales</taxon>
        <taxon>Erythrobacteraceae</taxon>
        <taxon>Tsuneonella</taxon>
    </lineage>
</organism>
<dbReference type="EMBL" id="CP061510">
    <property type="protein sequence ID" value="QSB45787.1"/>
    <property type="molecule type" value="Genomic_DNA"/>
</dbReference>
<dbReference type="InterPro" id="IPR044770">
    <property type="entry name" value="MFS_spinster-like"/>
</dbReference>
<evidence type="ECO:0000313" key="8">
    <source>
        <dbReference type="EMBL" id="QSB45787.1"/>
    </source>
</evidence>
<evidence type="ECO:0000256" key="2">
    <source>
        <dbReference type="ARBA" id="ARBA00022448"/>
    </source>
</evidence>
<evidence type="ECO:0000313" key="9">
    <source>
        <dbReference type="Proteomes" id="UP000663637"/>
    </source>
</evidence>
<keyword evidence="2" id="KW-0813">Transport</keyword>
<feature type="transmembrane region" description="Helical" evidence="6">
    <location>
        <begin position="177"/>
        <end position="196"/>
    </location>
</feature>
<keyword evidence="9" id="KW-1185">Reference proteome</keyword>
<feature type="transmembrane region" description="Helical" evidence="6">
    <location>
        <begin position="281"/>
        <end position="300"/>
    </location>
</feature>
<keyword evidence="5 6" id="KW-0472">Membrane</keyword>
<protein>
    <submittedName>
        <fullName evidence="8">MFS transporter</fullName>
    </submittedName>
</protein>
<feature type="transmembrane region" description="Helical" evidence="6">
    <location>
        <begin position="384"/>
        <end position="404"/>
    </location>
</feature>
<feature type="transmembrane region" description="Helical" evidence="6">
    <location>
        <begin position="208"/>
        <end position="230"/>
    </location>
</feature>
<dbReference type="PANTHER" id="PTHR23505:SF79">
    <property type="entry name" value="PROTEIN SPINSTER"/>
    <property type="match status" value="1"/>
</dbReference>
<evidence type="ECO:0000256" key="4">
    <source>
        <dbReference type="ARBA" id="ARBA00022989"/>
    </source>
</evidence>
<dbReference type="RefSeq" id="WP_205445064.1">
    <property type="nucleotide sequence ID" value="NZ_CP061510.1"/>
</dbReference>
<accession>A0ABX7KE33</accession>
<evidence type="ECO:0000256" key="3">
    <source>
        <dbReference type="ARBA" id="ARBA00022692"/>
    </source>
</evidence>
<feature type="transmembrane region" description="Helical" evidence="6">
    <location>
        <begin position="342"/>
        <end position="364"/>
    </location>
</feature>
<evidence type="ECO:0000259" key="7">
    <source>
        <dbReference type="PROSITE" id="PS50850"/>
    </source>
</evidence>
<evidence type="ECO:0000256" key="5">
    <source>
        <dbReference type="ARBA" id="ARBA00023136"/>
    </source>
</evidence>
<dbReference type="SUPFAM" id="SSF103473">
    <property type="entry name" value="MFS general substrate transporter"/>
    <property type="match status" value="1"/>
</dbReference>
<reference evidence="8 9" key="1">
    <citation type="submission" date="2020-09" db="EMBL/GenBank/DDBJ databases">
        <title>Complete genome sequence of altererythrobacter flavus SS-21NJ, isolated from Dongying oil sludge in Shandong province.</title>
        <authorList>
            <person name="Sun S."/>
            <person name="Zhang Z."/>
        </authorList>
    </citation>
    <scope>NUCLEOTIDE SEQUENCE [LARGE SCALE GENOMIC DNA]</scope>
    <source>
        <strain evidence="8 9">SS-21NJ</strain>
    </source>
</reference>
<feature type="transmembrane region" description="Helical" evidence="6">
    <location>
        <begin position="75"/>
        <end position="93"/>
    </location>
</feature>
<evidence type="ECO:0000256" key="6">
    <source>
        <dbReference type="SAM" id="Phobius"/>
    </source>
</evidence>
<feature type="transmembrane region" description="Helical" evidence="6">
    <location>
        <begin position="33"/>
        <end position="55"/>
    </location>
</feature>
<comment type="subcellular location">
    <subcellularLocation>
        <location evidence="1">Membrane</location>
        <topology evidence="1">Multi-pass membrane protein</topology>
    </subcellularLocation>
</comment>
<dbReference type="Gene3D" id="1.20.1250.20">
    <property type="entry name" value="MFS general substrate transporter like domains"/>
    <property type="match status" value="2"/>
</dbReference>
<feature type="transmembrane region" description="Helical" evidence="6">
    <location>
        <begin position="306"/>
        <end position="330"/>
    </location>
</feature>
<dbReference type="InterPro" id="IPR020846">
    <property type="entry name" value="MFS_dom"/>
</dbReference>
<feature type="transmembrane region" description="Helical" evidence="6">
    <location>
        <begin position="250"/>
        <end position="269"/>
    </location>
</feature>
<evidence type="ECO:0000256" key="1">
    <source>
        <dbReference type="ARBA" id="ARBA00004141"/>
    </source>
</evidence>
<sequence>MASGNPGAVQSATPAAGSLLYDYFPPRVRTTVFSIYQCGNFVGGGLGIFLGGMVLDAWNSTWPDPSLAPFGLRGWQATFMLVGLPGVLVALLVSTLREPVRGRFDTQTEKKPDDESPTQLATEVRETLLSMIPFCSWFIMAKRGGGWKSIALNTLIALMITAAGIGATWLTGDKLQWITVGIGLYCVSTWTQVLSLRDRQAFETIFRCPTLLCLYIGGSAIVFKTVITFWCVPYFQRAFGLEASEVGTTLGLGGMVLGLTGLILGGILADRLRLKSVRGKLYVMIGGLGSAVLAAAILLLTSNVLIAYISALSIYMFGAMAMGPAVSTAADLAIPRVRGTAVAFYIMATSLIGTALGPYVIGLVSDAIASTGVDSAEALRRGMLWGLTMPVVGILALVIALRFVDRDTARIQEQT</sequence>
<keyword evidence="3 6" id="KW-0812">Transmembrane</keyword>
<gene>
    <name evidence="8" type="ORF">IDJ81_06780</name>
</gene>
<dbReference type="InterPro" id="IPR036259">
    <property type="entry name" value="MFS_trans_sf"/>
</dbReference>
<dbReference type="PANTHER" id="PTHR23505">
    <property type="entry name" value="SPINSTER"/>
    <property type="match status" value="1"/>
</dbReference>
<dbReference type="Pfam" id="PF07690">
    <property type="entry name" value="MFS_1"/>
    <property type="match status" value="1"/>
</dbReference>
<name>A0ABX7KE33_9SPHN</name>
<dbReference type="Proteomes" id="UP000663637">
    <property type="component" value="Chromosome"/>
</dbReference>